<gene>
    <name evidence="2" type="ORF">LPB138_15175</name>
</gene>
<keyword evidence="3" id="KW-1185">Reference proteome</keyword>
<organism evidence="2 3">
    <name type="scientific">Urechidicola croceus</name>
    <dbReference type="NCBI Taxonomy" id="1850246"/>
    <lineage>
        <taxon>Bacteria</taxon>
        <taxon>Pseudomonadati</taxon>
        <taxon>Bacteroidota</taxon>
        <taxon>Flavobacteriia</taxon>
        <taxon>Flavobacteriales</taxon>
        <taxon>Flavobacteriaceae</taxon>
        <taxon>Urechidicola</taxon>
    </lineage>
</organism>
<dbReference type="InterPro" id="IPR052777">
    <property type="entry name" value="Acetyltransferase_Enz"/>
</dbReference>
<dbReference type="Pfam" id="PF00583">
    <property type="entry name" value="Acetyltransf_1"/>
    <property type="match status" value="1"/>
</dbReference>
<keyword evidence="2" id="KW-0808">Transferase</keyword>
<protein>
    <submittedName>
        <fullName evidence="2">GNAT family N-acetyltransferase</fullName>
    </submittedName>
</protein>
<dbReference type="SUPFAM" id="SSF55729">
    <property type="entry name" value="Acyl-CoA N-acyltransferases (Nat)"/>
    <property type="match status" value="1"/>
</dbReference>
<dbReference type="KEGG" id="lul:LPB138_15175"/>
<dbReference type="PANTHER" id="PTHR43305:SF1">
    <property type="entry name" value="FAMILY N-ACETYLTRANSFERASE, PUTATIVE (AFU_ORTHOLOGUE AFUA_2G01380)-RELATED"/>
    <property type="match status" value="1"/>
</dbReference>
<evidence type="ECO:0000259" key="1">
    <source>
        <dbReference type="PROSITE" id="PS51186"/>
    </source>
</evidence>
<dbReference type="Proteomes" id="UP000176050">
    <property type="component" value="Chromosome"/>
</dbReference>
<dbReference type="STRING" id="1850246.LPB138_15175"/>
<dbReference type="EMBL" id="CP017478">
    <property type="protein sequence ID" value="AOW21947.1"/>
    <property type="molecule type" value="Genomic_DNA"/>
</dbReference>
<dbReference type="GO" id="GO:0016747">
    <property type="term" value="F:acyltransferase activity, transferring groups other than amino-acyl groups"/>
    <property type="evidence" value="ECO:0007669"/>
    <property type="project" value="InterPro"/>
</dbReference>
<accession>A0A1D8PBI8</accession>
<dbReference type="PROSITE" id="PS51186">
    <property type="entry name" value="GNAT"/>
    <property type="match status" value="1"/>
</dbReference>
<dbReference type="PANTHER" id="PTHR43305">
    <property type="entry name" value="FAMILY N-ACETYLTRANSFERASE, PUTATIVE (AFU_ORTHOLOGUE AFUA_2G01380)-RELATED"/>
    <property type="match status" value="1"/>
</dbReference>
<proteinExistence type="predicted"/>
<dbReference type="Gene3D" id="3.40.630.30">
    <property type="match status" value="1"/>
</dbReference>
<name>A0A1D8PBI8_9FLAO</name>
<reference evidence="2 3" key="1">
    <citation type="submission" date="2016-10" db="EMBL/GenBank/DDBJ databases">
        <title>Lutibacter sp. LPB0138, isolated from marine gastropod.</title>
        <authorList>
            <person name="Kim E."/>
            <person name="Yi H."/>
        </authorList>
    </citation>
    <scope>NUCLEOTIDE SEQUENCE [LARGE SCALE GENOMIC DNA]</scope>
    <source>
        <strain evidence="2 3">LPB0138</strain>
    </source>
</reference>
<dbReference type="OrthoDB" id="5419426at2"/>
<dbReference type="InterPro" id="IPR000182">
    <property type="entry name" value="GNAT_dom"/>
</dbReference>
<dbReference type="InterPro" id="IPR016181">
    <property type="entry name" value="Acyl_CoA_acyltransferase"/>
</dbReference>
<feature type="domain" description="N-acetyltransferase" evidence="1">
    <location>
        <begin position="6"/>
        <end position="164"/>
    </location>
</feature>
<dbReference type="CDD" id="cd04301">
    <property type="entry name" value="NAT_SF"/>
    <property type="match status" value="1"/>
</dbReference>
<evidence type="ECO:0000313" key="3">
    <source>
        <dbReference type="Proteomes" id="UP000176050"/>
    </source>
</evidence>
<sequence length="165" mass="18804">MSIKTYTIREIQANDNEQIAKIIREVLIEFGVPKVGTAYEDTALDIMFETYNIPDAAYYVITDDSNIIGGAGIMQLQNTTEKICELQKMYFSPIARGKGFGSKIMETCLEKARQLGFEKCYLETLPYMKNARKLYHKVGFESLNAPLGDTGHYSCNMWMLKDLKK</sequence>
<evidence type="ECO:0000313" key="2">
    <source>
        <dbReference type="EMBL" id="AOW21947.1"/>
    </source>
</evidence>
<dbReference type="AlphaFoldDB" id="A0A1D8PBI8"/>